<dbReference type="Proteomes" id="UP000549617">
    <property type="component" value="Unassembled WGS sequence"/>
</dbReference>
<gene>
    <name evidence="4" type="ORF">FHS49_000834</name>
</gene>
<keyword evidence="5" id="KW-1185">Reference proteome</keyword>
<reference evidence="4 5" key="1">
    <citation type="submission" date="2020-08" db="EMBL/GenBank/DDBJ databases">
        <title>Genomic Encyclopedia of Type Strains, Phase IV (KMG-IV): sequencing the most valuable type-strain genomes for metagenomic binning, comparative biology and taxonomic classification.</title>
        <authorList>
            <person name="Goeker M."/>
        </authorList>
    </citation>
    <scope>NUCLEOTIDE SEQUENCE [LARGE SCALE GENOMIC DNA]</scope>
    <source>
        <strain evidence="4 5">DSM 25079</strain>
    </source>
</reference>
<dbReference type="InterPro" id="IPR000383">
    <property type="entry name" value="Xaa-Pro-like_dom"/>
</dbReference>
<dbReference type="InterPro" id="IPR029058">
    <property type="entry name" value="AB_hydrolase_fold"/>
</dbReference>
<evidence type="ECO:0000313" key="5">
    <source>
        <dbReference type="Proteomes" id="UP000549617"/>
    </source>
</evidence>
<dbReference type="AlphaFoldDB" id="A0A7W9ED24"/>
<dbReference type="InterPro" id="IPR005674">
    <property type="entry name" value="CocE/Ser_esterase"/>
</dbReference>
<feature type="chain" id="PRO_5031424429" description="Xaa-Pro dipeptidyl-peptidase C-terminal domain-containing protein" evidence="2">
    <location>
        <begin position="29"/>
        <end position="619"/>
    </location>
</feature>
<dbReference type="SUPFAM" id="SSF53474">
    <property type="entry name" value="alpha/beta-Hydrolases"/>
    <property type="match status" value="1"/>
</dbReference>
<name>A0A7W9ED24_9SPHN</name>
<evidence type="ECO:0000259" key="3">
    <source>
        <dbReference type="SMART" id="SM00939"/>
    </source>
</evidence>
<sequence length="619" mass="67634">MAKVIKGSRSRRLSLFSLALAGTSFGHAAAQTSPATANVASAKAAAIPDSQRITLRWGERIPLQDGVTLNATLYRPKGQTAPLPCLLTLTPYTAQNYHSTAVYFAANGFPFLVVDVRGRGGSGGELRLFEQEADDSAEVVEWLASQPYCNGKVAMWGGSYQGYNQWAAASRKPPHLATIIPAASPFMGVDVPGRSNIRTTAILPMAIYIAGRTLQGEIVTDGALWAGLLRDRFVAGMPFATLNSAVGDPTHLSPHLGIWAQHPAIDAYWDAQVPTKEQFAAITIPTLSLTGLFDNLQLGAIEYFKRHKLYSSPDAPDRDYLVIGPWDHAGTRTPRPQVGGMAIAPAGVLDLQKLNLDWYRWTLGDGERPAFLQKKIAYYVTGAEAWRYADDLAEIRVETRSYRLGATVNPDRLSAPGTLAVGGSARALPGGADHYVYDPADVSLADLESRTDPTSLIDDRLIRARDGKQLVYQTAPFERETVVSGFIKLSLWIAIDQPDTDFQASIHEVKADGSTVLLAADQKRARFRYSNRRSVLIQTDKPLRYEFDQFPFVARAIAEGSRLRMVIGPINSIYSEKNYNSGGDIGRETFADSRPVIVRIVHDAAHPSTLVVPIGRPFR</sequence>
<evidence type="ECO:0000256" key="1">
    <source>
        <dbReference type="ARBA" id="ARBA00022801"/>
    </source>
</evidence>
<dbReference type="SUPFAM" id="SSF49785">
    <property type="entry name" value="Galactose-binding domain-like"/>
    <property type="match status" value="1"/>
</dbReference>
<feature type="domain" description="Xaa-Pro dipeptidyl-peptidase C-terminal" evidence="3">
    <location>
        <begin position="356"/>
        <end position="611"/>
    </location>
</feature>
<dbReference type="NCBIfam" id="TIGR00976">
    <property type="entry name" value="CocE_NonD"/>
    <property type="match status" value="1"/>
</dbReference>
<dbReference type="Pfam" id="PF08530">
    <property type="entry name" value="PepX_C"/>
    <property type="match status" value="1"/>
</dbReference>
<dbReference type="Pfam" id="PF02129">
    <property type="entry name" value="Peptidase_S15"/>
    <property type="match status" value="1"/>
</dbReference>
<protein>
    <recommendedName>
        <fullName evidence="3">Xaa-Pro dipeptidyl-peptidase C-terminal domain-containing protein</fullName>
    </recommendedName>
</protein>
<dbReference type="Gene3D" id="2.60.120.260">
    <property type="entry name" value="Galactose-binding domain-like"/>
    <property type="match status" value="1"/>
</dbReference>
<evidence type="ECO:0000313" key="4">
    <source>
        <dbReference type="EMBL" id="MBB5684843.1"/>
    </source>
</evidence>
<keyword evidence="1" id="KW-0378">Hydrolase</keyword>
<dbReference type="InterPro" id="IPR008979">
    <property type="entry name" value="Galactose-bd-like_sf"/>
</dbReference>
<evidence type="ECO:0000256" key="2">
    <source>
        <dbReference type="SAM" id="SignalP"/>
    </source>
</evidence>
<dbReference type="EMBL" id="JACIJC010000001">
    <property type="protein sequence ID" value="MBB5684843.1"/>
    <property type="molecule type" value="Genomic_DNA"/>
</dbReference>
<dbReference type="SMART" id="SM00939">
    <property type="entry name" value="PepX_C"/>
    <property type="match status" value="1"/>
</dbReference>
<feature type="signal peptide" evidence="2">
    <location>
        <begin position="1"/>
        <end position="28"/>
    </location>
</feature>
<dbReference type="Gene3D" id="3.40.50.1820">
    <property type="entry name" value="alpha/beta hydrolase"/>
    <property type="match status" value="2"/>
</dbReference>
<comment type="caution">
    <text evidence="4">The sequence shown here is derived from an EMBL/GenBank/DDBJ whole genome shotgun (WGS) entry which is preliminary data.</text>
</comment>
<accession>A0A7W9ED24</accession>
<dbReference type="InterPro" id="IPR013736">
    <property type="entry name" value="Xaa-Pro_dipept_C"/>
</dbReference>
<proteinExistence type="predicted"/>
<organism evidence="4 5">
    <name type="scientific">Sphingobium boeckii</name>
    <dbReference type="NCBI Taxonomy" id="1082345"/>
    <lineage>
        <taxon>Bacteria</taxon>
        <taxon>Pseudomonadati</taxon>
        <taxon>Pseudomonadota</taxon>
        <taxon>Alphaproteobacteria</taxon>
        <taxon>Sphingomonadales</taxon>
        <taxon>Sphingomonadaceae</taxon>
        <taxon>Sphingobium</taxon>
    </lineage>
</organism>
<keyword evidence="2" id="KW-0732">Signal</keyword>
<dbReference type="GO" id="GO:0008239">
    <property type="term" value="F:dipeptidyl-peptidase activity"/>
    <property type="evidence" value="ECO:0007669"/>
    <property type="project" value="InterPro"/>
</dbReference>